<dbReference type="SMART" id="SM00347">
    <property type="entry name" value="HTH_MARR"/>
    <property type="match status" value="1"/>
</dbReference>
<feature type="domain" description="N-acetyltransferase" evidence="3">
    <location>
        <begin position="153"/>
        <end position="310"/>
    </location>
</feature>
<dbReference type="PANTHER" id="PTHR13947:SF37">
    <property type="entry name" value="LD18367P"/>
    <property type="match status" value="1"/>
</dbReference>
<sequence length="310" mass="34575">MSAPTISVDHDHIAAVRDFNRRYTRLIGVLGEGLHDSQYSLTEVRILFELNRCGPTEVASLRRALDLDAGYLSRILSRFERDGLVSRQRSATDGRRQEVRLTEHGETVFAAHDAESDREVGALLDGHSPATRHRLIGAMRTIGHILDRPAAEVVLRAPRPGDHGWVIQRHAELYGTEYGWDASYETLIVEIVHDFLKSHDETRERAWIAEFDGEPVGSIYCVADDDTTARLRLLLVEPAARGLGVGSALVDQCLRFAAAAGYTEMVLWTNDILGAARRIYERAGFELAESTPHHSFGADLVGQTWRKPLT</sequence>
<dbReference type="InterPro" id="IPR016181">
    <property type="entry name" value="Acyl_CoA_acyltransferase"/>
</dbReference>
<dbReference type="InterPro" id="IPR000835">
    <property type="entry name" value="HTH_MarR-typ"/>
</dbReference>
<dbReference type="GO" id="GO:0003700">
    <property type="term" value="F:DNA-binding transcription factor activity"/>
    <property type="evidence" value="ECO:0007669"/>
    <property type="project" value="InterPro"/>
</dbReference>
<dbReference type="Pfam" id="PF00583">
    <property type="entry name" value="Acetyltransf_1"/>
    <property type="match status" value="1"/>
</dbReference>
<dbReference type="InterPro" id="IPR050769">
    <property type="entry name" value="NAT_camello-type"/>
</dbReference>
<dbReference type="GeneID" id="88358323"/>
<evidence type="ECO:0000313" key="5">
    <source>
        <dbReference type="Proteomes" id="UP000221961"/>
    </source>
</evidence>
<dbReference type="InterPro" id="IPR036390">
    <property type="entry name" value="WH_DNA-bd_sf"/>
</dbReference>
<evidence type="ECO:0000313" key="4">
    <source>
        <dbReference type="EMBL" id="ATL66989.1"/>
    </source>
</evidence>
<dbReference type="EMBL" id="CP023778">
    <property type="protein sequence ID" value="ATL66989.1"/>
    <property type="molecule type" value="Genomic_DNA"/>
</dbReference>
<dbReference type="SUPFAM" id="SSF55729">
    <property type="entry name" value="Acyl-CoA N-acyltransferases (Nat)"/>
    <property type="match status" value="1"/>
</dbReference>
<dbReference type="InterPro" id="IPR036388">
    <property type="entry name" value="WH-like_DNA-bd_sf"/>
</dbReference>
<dbReference type="KEGG" id="ntp:CRH09_13010"/>
<dbReference type="GO" id="GO:0008080">
    <property type="term" value="F:N-acetyltransferase activity"/>
    <property type="evidence" value="ECO:0007669"/>
    <property type="project" value="InterPro"/>
</dbReference>
<dbReference type="Gene3D" id="1.10.10.10">
    <property type="entry name" value="Winged helix-like DNA-binding domain superfamily/Winged helix DNA-binding domain"/>
    <property type="match status" value="1"/>
</dbReference>
<dbReference type="Gene3D" id="3.40.630.30">
    <property type="match status" value="1"/>
</dbReference>
<dbReference type="Proteomes" id="UP000221961">
    <property type="component" value="Chromosome"/>
</dbReference>
<dbReference type="InterPro" id="IPR000182">
    <property type="entry name" value="GNAT_dom"/>
</dbReference>
<protein>
    <submittedName>
        <fullName evidence="4">MarR family transcriptional regulator</fullName>
    </submittedName>
</protein>
<dbReference type="PROSITE" id="PS50995">
    <property type="entry name" value="HTH_MARR_2"/>
    <property type="match status" value="1"/>
</dbReference>
<dbReference type="AlphaFoldDB" id="A0A291RI65"/>
<dbReference type="RefSeq" id="WP_098694149.1">
    <property type="nucleotide sequence ID" value="NZ_CP023778.1"/>
</dbReference>
<organism evidence="4 5">
    <name type="scientific">Nocardia terpenica</name>
    <dbReference type="NCBI Taxonomy" id="455432"/>
    <lineage>
        <taxon>Bacteria</taxon>
        <taxon>Bacillati</taxon>
        <taxon>Actinomycetota</taxon>
        <taxon>Actinomycetes</taxon>
        <taxon>Mycobacteriales</taxon>
        <taxon>Nocardiaceae</taxon>
        <taxon>Nocardia</taxon>
    </lineage>
</organism>
<dbReference type="CDD" id="cd04301">
    <property type="entry name" value="NAT_SF"/>
    <property type="match status" value="1"/>
</dbReference>
<evidence type="ECO:0000259" key="3">
    <source>
        <dbReference type="PROSITE" id="PS51186"/>
    </source>
</evidence>
<dbReference type="PROSITE" id="PS51186">
    <property type="entry name" value="GNAT"/>
    <property type="match status" value="1"/>
</dbReference>
<name>A0A291RI65_9NOCA</name>
<keyword evidence="1" id="KW-0808">Transferase</keyword>
<dbReference type="Pfam" id="PF01047">
    <property type="entry name" value="MarR"/>
    <property type="match status" value="1"/>
</dbReference>
<dbReference type="SUPFAM" id="SSF46785">
    <property type="entry name" value="Winged helix' DNA-binding domain"/>
    <property type="match status" value="1"/>
</dbReference>
<reference evidence="4 5" key="1">
    <citation type="submission" date="2017-10" db="EMBL/GenBank/DDBJ databases">
        <title>Comparative genomics between pathogenic Norcardia.</title>
        <authorList>
            <person name="Zeng L."/>
        </authorList>
    </citation>
    <scope>NUCLEOTIDE SEQUENCE [LARGE SCALE GENOMIC DNA]</scope>
    <source>
        <strain evidence="4 5">NC_YFY_NT001</strain>
    </source>
</reference>
<evidence type="ECO:0000259" key="2">
    <source>
        <dbReference type="PROSITE" id="PS50995"/>
    </source>
</evidence>
<accession>A0A291RI65</accession>
<dbReference type="PANTHER" id="PTHR13947">
    <property type="entry name" value="GNAT FAMILY N-ACETYLTRANSFERASE"/>
    <property type="match status" value="1"/>
</dbReference>
<feature type="domain" description="HTH marR-type" evidence="2">
    <location>
        <begin position="1"/>
        <end position="151"/>
    </location>
</feature>
<proteinExistence type="predicted"/>
<evidence type="ECO:0000256" key="1">
    <source>
        <dbReference type="ARBA" id="ARBA00022679"/>
    </source>
</evidence>
<gene>
    <name evidence="4" type="ORF">CRH09_13010</name>
</gene>